<sequence>MSWQNYPPTYNGIPPPYGTPNNANLPPPDQFTQSLPGQPMPYGSPHNFQQSEYATPRQNASSHPAGPYINMPGPQQQHVHQNYQAVNHPQPPQHHIPQFPPYGHPQAYHPQYYGPPVQNQQPPPPMRQFSHSQPVPQPGLHGQPQGQPPRPPPSNPSPQPQGRKNVAVVVPGHSTQHKAPSQTKRKSSTPRVDDQPAVDHQKVLLCLAEEYIAAAHGIAPRIAKDPDQRGLDEYSKLMSTGLGCMEAVLKNFRLHPRQEASLRLRYATILSKETQNHDYAELVLTKSITLCDRNKLLDLKYSSQHLLARVLFETQPRAALKSLDKYVQDVEAYQHVPWIYAFRFLRATLSLQSTSHVDISAGLSNLRSVVETASKCGDQFVAAMAAVMEGLAHLMKTGPESVQQTQHAIAQARKLQQQCGGTKALPIWRLLDCVHLASALQSSDRDQAKAVMQDMHESMDAEGERDMWSDDGSFGVEIRTAPGNGLTDDTGGVFRKTADGRDALVFSWLRHDEVYLLAYYLSGFTMDLHLMNDGRAQEFLKSASIKLQAESADSKAFGALSDQLAHQSSHNLLQWQIRLHEAFTASTREDWNAAQRILEQLFSSVQNHQVPHNLFRWATYLSGLIAQGRGNLDEALSIFQSQVFSLPSSQAVPDLYDPYLTLRILANLHSLLIIRDPAHPKHHECEALLTHLVPFCASHPNRSIVSLYYIVRTVADSSTSGGVIGPKKSLQQALFECKAISNNQLLRVCMGLVCLKFFPGIVSEQSVKSARVFERLSKESLLWSCVAAGNMASTLEVNNHRAEADQVRRESVAKVERLPQVLRRRCEF</sequence>
<feature type="compositionally biased region" description="Polar residues" evidence="8">
    <location>
        <begin position="19"/>
        <end position="36"/>
    </location>
</feature>
<dbReference type="GO" id="GO:0005634">
    <property type="term" value="C:nucleus"/>
    <property type="evidence" value="ECO:0007669"/>
    <property type="project" value="UniProtKB-SubCell"/>
</dbReference>
<dbReference type="Proteomes" id="UP000504638">
    <property type="component" value="Unplaced"/>
</dbReference>
<evidence type="ECO:0000256" key="6">
    <source>
        <dbReference type="ARBA" id="ARBA00023242"/>
    </source>
</evidence>
<feature type="compositionally biased region" description="Polar residues" evidence="8">
    <location>
        <begin position="173"/>
        <end position="182"/>
    </location>
</feature>
<comment type="subcellular location">
    <subcellularLocation>
        <location evidence="1">Nucleus</location>
    </subcellularLocation>
</comment>
<evidence type="ECO:0000256" key="2">
    <source>
        <dbReference type="ARBA" id="ARBA00008585"/>
    </source>
</evidence>
<dbReference type="GO" id="GO:0007064">
    <property type="term" value="P:mitotic sister chromatid cohesion"/>
    <property type="evidence" value="ECO:0007669"/>
    <property type="project" value="InterPro"/>
</dbReference>
<feature type="compositionally biased region" description="Pro residues" evidence="8">
    <location>
        <begin position="146"/>
        <end position="159"/>
    </location>
</feature>
<dbReference type="GO" id="GO:0007059">
    <property type="term" value="P:chromosome segregation"/>
    <property type="evidence" value="ECO:0007669"/>
    <property type="project" value="UniProtKB-KW"/>
</dbReference>
<evidence type="ECO:0000313" key="11">
    <source>
        <dbReference type="RefSeq" id="XP_033536091.1"/>
    </source>
</evidence>
<dbReference type="AlphaFoldDB" id="A0A6G1G981"/>
<evidence type="ECO:0000256" key="1">
    <source>
        <dbReference type="ARBA" id="ARBA00004123"/>
    </source>
</evidence>
<evidence type="ECO:0000313" key="10">
    <source>
        <dbReference type="Proteomes" id="UP000504638"/>
    </source>
</evidence>
<keyword evidence="7" id="KW-0131">Cell cycle</keyword>
<dbReference type="Pfam" id="PF10345">
    <property type="entry name" value="Cohesin_load"/>
    <property type="match status" value="1"/>
</dbReference>
<feature type="compositionally biased region" description="Polar residues" evidence="8">
    <location>
        <begin position="73"/>
        <end position="87"/>
    </location>
</feature>
<evidence type="ECO:0000256" key="5">
    <source>
        <dbReference type="ARBA" id="ARBA00022829"/>
    </source>
</evidence>
<evidence type="ECO:0000256" key="8">
    <source>
        <dbReference type="SAM" id="MobiDB-lite"/>
    </source>
</evidence>
<reference evidence="11" key="3">
    <citation type="submission" date="2025-04" db="UniProtKB">
        <authorList>
            <consortium name="RefSeq"/>
        </authorList>
    </citation>
    <scope>IDENTIFICATION</scope>
    <source>
        <strain evidence="11">CBS 781.70</strain>
    </source>
</reference>
<evidence type="ECO:0000256" key="4">
    <source>
        <dbReference type="ARBA" id="ARBA00022776"/>
    </source>
</evidence>
<dbReference type="GeneID" id="54419640"/>
<reference evidence="11" key="2">
    <citation type="submission" date="2020-04" db="EMBL/GenBank/DDBJ databases">
        <authorList>
            <consortium name="NCBI Genome Project"/>
        </authorList>
    </citation>
    <scope>NUCLEOTIDE SEQUENCE</scope>
    <source>
        <strain evidence="11">CBS 781.70</strain>
    </source>
</reference>
<accession>A0A6G1G981</accession>
<gene>
    <name evidence="9 11" type="ORF">P152DRAFT_456714</name>
</gene>
<evidence type="ECO:0000313" key="9">
    <source>
        <dbReference type="EMBL" id="KAF1814460.1"/>
    </source>
</evidence>
<protein>
    <submittedName>
        <fullName evidence="9 11">Uncharacterized protein</fullName>
    </submittedName>
</protein>
<reference evidence="9 11" key="1">
    <citation type="submission" date="2020-01" db="EMBL/GenBank/DDBJ databases">
        <authorList>
            <consortium name="DOE Joint Genome Institute"/>
            <person name="Haridas S."/>
            <person name="Albert R."/>
            <person name="Binder M."/>
            <person name="Bloem J."/>
            <person name="Labutti K."/>
            <person name="Salamov A."/>
            <person name="Andreopoulos B."/>
            <person name="Baker S.E."/>
            <person name="Barry K."/>
            <person name="Bills G."/>
            <person name="Bluhm B.H."/>
            <person name="Cannon C."/>
            <person name="Castanera R."/>
            <person name="Culley D.E."/>
            <person name="Daum C."/>
            <person name="Ezra D."/>
            <person name="Gonzalez J.B."/>
            <person name="Henrissat B."/>
            <person name="Kuo A."/>
            <person name="Liang C."/>
            <person name="Lipzen A."/>
            <person name="Lutzoni F."/>
            <person name="Magnuson J."/>
            <person name="Mondo S."/>
            <person name="Nolan M."/>
            <person name="Ohm R."/>
            <person name="Pangilinan J."/>
            <person name="Park H.-J."/>
            <person name="Ramirez L."/>
            <person name="Alfaro M."/>
            <person name="Sun H."/>
            <person name="Tritt A."/>
            <person name="Yoshinaga Y."/>
            <person name="Zwiers L.-H."/>
            <person name="Turgeon B.G."/>
            <person name="Goodwin S.B."/>
            <person name="Spatafora J.W."/>
            <person name="Crous P.W."/>
            <person name="Grigoriev I.V."/>
        </authorList>
    </citation>
    <scope>NUCLEOTIDE SEQUENCE</scope>
    <source>
        <strain evidence="9 11">CBS 781.70</strain>
    </source>
</reference>
<proteinExistence type="inferred from homology"/>
<comment type="similarity">
    <text evidence="2">Belongs to the SCC4/mau-2 family.</text>
</comment>
<dbReference type="OrthoDB" id="5565328at2759"/>
<keyword evidence="4" id="KW-0498">Mitosis</keyword>
<keyword evidence="3" id="KW-0132">Cell division</keyword>
<keyword evidence="6" id="KW-0539">Nucleus</keyword>
<feature type="compositionally biased region" description="Low complexity" evidence="8">
    <location>
        <begin position="110"/>
        <end position="120"/>
    </location>
</feature>
<dbReference type="InterPro" id="IPR019440">
    <property type="entry name" value="MAU2"/>
</dbReference>
<keyword evidence="10" id="KW-1185">Reference proteome</keyword>
<dbReference type="RefSeq" id="XP_033536091.1">
    <property type="nucleotide sequence ID" value="XM_033679070.1"/>
</dbReference>
<dbReference type="GO" id="GO:0051301">
    <property type="term" value="P:cell division"/>
    <property type="evidence" value="ECO:0007669"/>
    <property type="project" value="UniProtKB-KW"/>
</dbReference>
<organism evidence="9">
    <name type="scientific">Eremomyces bilateralis CBS 781.70</name>
    <dbReference type="NCBI Taxonomy" id="1392243"/>
    <lineage>
        <taxon>Eukaryota</taxon>
        <taxon>Fungi</taxon>
        <taxon>Dikarya</taxon>
        <taxon>Ascomycota</taxon>
        <taxon>Pezizomycotina</taxon>
        <taxon>Dothideomycetes</taxon>
        <taxon>Dothideomycetes incertae sedis</taxon>
        <taxon>Eremomycetales</taxon>
        <taxon>Eremomycetaceae</taxon>
        <taxon>Eremomyces</taxon>
    </lineage>
</organism>
<feature type="compositionally biased region" description="Polar residues" evidence="8">
    <location>
        <begin position="46"/>
        <end position="62"/>
    </location>
</feature>
<evidence type="ECO:0000256" key="3">
    <source>
        <dbReference type="ARBA" id="ARBA00022618"/>
    </source>
</evidence>
<feature type="region of interest" description="Disordered" evidence="8">
    <location>
        <begin position="1"/>
        <end position="196"/>
    </location>
</feature>
<dbReference type="PANTHER" id="PTHR21394">
    <property type="entry name" value="MAU2 CHROMATID COHESION FACTOR HOMOLOG"/>
    <property type="match status" value="1"/>
</dbReference>
<name>A0A6G1G981_9PEZI</name>
<keyword evidence="5" id="KW-0159">Chromosome partition</keyword>
<feature type="compositionally biased region" description="Pro residues" evidence="8">
    <location>
        <begin position="89"/>
        <end position="103"/>
    </location>
</feature>
<dbReference type="EMBL" id="ML975153">
    <property type="protein sequence ID" value="KAF1814460.1"/>
    <property type="molecule type" value="Genomic_DNA"/>
</dbReference>
<evidence type="ECO:0000256" key="7">
    <source>
        <dbReference type="ARBA" id="ARBA00023306"/>
    </source>
</evidence>